<protein>
    <submittedName>
        <fullName evidence="1">Uncharacterized protein</fullName>
    </submittedName>
</protein>
<evidence type="ECO:0000313" key="1">
    <source>
        <dbReference type="EMBL" id="BBC32837.1"/>
    </source>
</evidence>
<name>A0ABM7FA03_9ACTN</name>
<keyword evidence="2" id="KW-1185">Reference proteome</keyword>
<accession>A0ABM7FA03</accession>
<dbReference type="EMBL" id="AP018448">
    <property type="protein sequence ID" value="BBC32837.1"/>
    <property type="molecule type" value="Genomic_DNA"/>
</dbReference>
<reference evidence="1 2" key="1">
    <citation type="journal article" date="2010" name="ChemBioChem">
        <title>Cloning and characterization of the biosynthetic gene cluster of 16-membered macrolide antibiotic FD-891: involvement of a dual functional cytochrome P450 monooxygenase catalyzing epoxidation and hydroxylation.</title>
        <authorList>
            <person name="Kudo F."/>
            <person name="Motegi A."/>
            <person name="Mizoue K."/>
            <person name="Eguchi T."/>
        </authorList>
    </citation>
    <scope>NUCLEOTIDE SEQUENCE [LARGE SCALE GENOMIC DNA]</scope>
    <source>
        <strain evidence="1 2">A-8890</strain>
    </source>
</reference>
<gene>
    <name evidence="1" type="ORF">SGFS_041310</name>
</gene>
<proteinExistence type="predicted"/>
<dbReference type="Pfam" id="PF19383">
    <property type="entry name" value="DUF5958"/>
    <property type="match status" value="1"/>
</dbReference>
<sequence length="133" mass="15184">MTVTELRASERMINEVAQELHSLEEGVEWFSAFGPEEQKSILHEIALYLMQAHVTVEDGRMGLEKSGVKATMTPAVLIVREPILEQIGKIERLPQQEYLKAFRVLMSTFAVADTRRREMECRGACTHAWHNLS</sequence>
<dbReference type="RefSeq" id="WP_286252162.1">
    <property type="nucleotide sequence ID" value="NZ_AP018448.1"/>
</dbReference>
<dbReference type="Proteomes" id="UP001321542">
    <property type="component" value="Chromosome"/>
</dbReference>
<reference evidence="1 2" key="2">
    <citation type="journal article" date="2023" name="ChemBioChem">
        <title>Acyltransferase Domain Exchange between Two Independent Type I Polyketide Synthases in the Same Producer Strain of Macrolide Antibiotics.</title>
        <authorList>
            <person name="Kudo F."/>
            <person name="Kishikawa K."/>
            <person name="Tsuboi K."/>
            <person name="Kido T."/>
            <person name="Usui T."/>
            <person name="Hashimoto J."/>
            <person name="Shin-Ya K."/>
            <person name="Miyanaga A."/>
            <person name="Eguchi T."/>
        </authorList>
    </citation>
    <scope>NUCLEOTIDE SEQUENCE [LARGE SCALE GENOMIC DNA]</scope>
    <source>
        <strain evidence="1 2">A-8890</strain>
    </source>
</reference>
<dbReference type="InterPro" id="IPR046002">
    <property type="entry name" value="DUF5958"/>
</dbReference>
<evidence type="ECO:0000313" key="2">
    <source>
        <dbReference type="Proteomes" id="UP001321542"/>
    </source>
</evidence>
<organism evidence="1 2">
    <name type="scientific">Streptomyces graminofaciens</name>
    <dbReference type="NCBI Taxonomy" id="68212"/>
    <lineage>
        <taxon>Bacteria</taxon>
        <taxon>Bacillati</taxon>
        <taxon>Actinomycetota</taxon>
        <taxon>Actinomycetes</taxon>
        <taxon>Kitasatosporales</taxon>
        <taxon>Streptomycetaceae</taxon>
        <taxon>Streptomyces</taxon>
    </lineage>
</organism>